<keyword evidence="2" id="KW-0732">Signal</keyword>
<dbReference type="EMBL" id="CAJNDS010002414">
    <property type="protein sequence ID" value="CAE7466026.1"/>
    <property type="molecule type" value="Genomic_DNA"/>
</dbReference>
<gene>
    <name evidence="3" type="ORF">SNAT2548_LOCUS26021</name>
</gene>
<feature type="signal peptide" evidence="2">
    <location>
        <begin position="1"/>
        <end position="26"/>
    </location>
</feature>
<reference evidence="3" key="1">
    <citation type="submission" date="2021-02" db="EMBL/GenBank/DDBJ databases">
        <authorList>
            <person name="Dougan E. K."/>
            <person name="Rhodes N."/>
            <person name="Thang M."/>
            <person name="Chan C."/>
        </authorList>
    </citation>
    <scope>NUCLEOTIDE SEQUENCE</scope>
</reference>
<protein>
    <submittedName>
        <fullName evidence="3">Uncharacterized protein</fullName>
    </submittedName>
</protein>
<keyword evidence="1" id="KW-0812">Transmembrane</keyword>
<proteinExistence type="predicted"/>
<organism evidence="3 4">
    <name type="scientific">Symbiodinium natans</name>
    <dbReference type="NCBI Taxonomy" id="878477"/>
    <lineage>
        <taxon>Eukaryota</taxon>
        <taxon>Sar</taxon>
        <taxon>Alveolata</taxon>
        <taxon>Dinophyceae</taxon>
        <taxon>Suessiales</taxon>
        <taxon>Symbiodiniaceae</taxon>
        <taxon>Symbiodinium</taxon>
    </lineage>
</organism>
<evidence type="ECO:0000256" key="2">
    <source>
        <dbReference type="SAM" id="SignalP"/>
    </source>
</evidence>
<keyword evidence="4" id="KW-1185">Reference proteome</keyword>
<feature type="transmembrane region" description="Helical" evidence="1">
    <location>
        <begin position="193"/>
        <end position="213"/>
    </location>
</feature>
<evidence type="ECO:0000256" key="1">
    <source>
        <dbReference type="SAM" id="Phobius"/>
    </source>
</evidence>
<sequence length="218" mass="23123">MEPVLAVLANAVAALLSIAGPLPATALSPPHFEVLECATCLGMLALARTQFSRQCLACGLMRVVALASGTSGHQWAAALVGLLDLAWTREQLFDLLIKSKSQLSWVVGASKACLVLDVNARLLEVLGLLSPVPDPGLFGWCWLRFVLVAMTLSTWLMARASPTYCVIMVLSLGAVMVASHLDPEGHSGDGSGLHWWILGSALTATGFTLQPWLRHVAG</sequence>
<name>A0A812SA18_9DINO</name>
<evidence type="ECO:0000313" key="3">
    <source>
        <dbReference type="EMBL" id="CAE7466026.1"/>
    </source>
</evidence>
<feature type="transmembrane region" description="Helical" evidence="1">
    <location>
        <begin position="164"/>
        <end position="181"/>
    </location>
</feature>
<keyword evidence="1" id="KW-0472">Membrane</keyword>
<dbReference type="Proteomes" id="UP000604046">
    <property type="component" value="Unassembled WGS sequence"/>
</dbReference>
<evidence type="ECO:0000313" key="4">
    <source>
        <dbReference type="Proteomes" id="UP000604046"/>
    </source>
</evidence>
<accession>A0A812SA18</accession>
<dbReference type="AlphaFoldDB" id="A0A812SA18"/>
<comment type="caution">
    <text evidence="3">The sequence shown here is derived from an EMBL/GenBank/DDBJ whole genome shotgun (WGS) entry which is preliminary data.</text>
</comment>
<feature type="chain" id="PRO_5032300662" evidence="2">
    <location>
        <begin position="27"/>
        <end position="218"/>
    </location>
</feature>
<keyword evidence="1" id="KW-1133">Transmembrane helix</keyword>
<feature type="transmembrane region" description="Helical" evidence="1">
    <location>
        <begin position="137"/>
        <end position="157"/>
    </location>
</feature>